<evidence type="ECO:0000256" key="1">
    <source>
        <dbReference type="ARBA" id="ARBA00004123"/>
    </source>
</evidence>
<dbReference type="GO" id="GO:0003682">
    <property type="term" value="F:chromatin binding"/>
    <property type="evidence" value="ECO:0007669"/>
    <property type="project" value="TreeGrafter"/>
</dbReference>
<dbReference type="InterPro" id="IPR006910">
    <property type="entry name" value="Rad21_Rec8_N"/>
</dbReference>
<dbReference type="GO" id="GO:0005634">
    <property type="term" value="C:nucleus"/>
    <property type="evidence" value="ECO:0007669"/>
    <property type="project" value="UniProtKB-SubCell"/>
</dbReference>
<evidence type="ECO:0000256" key="3">
    <source>
        <dbReference type="SAM" id="MobiDB-lite"/>
    </source>
</evidence>
<protein>
    <recommendedName>
        <fullName evidence="4">Rad21/Rec8-like protein N-terminal domain-containing protein</fullName>
    </recommendedName>
</protein>
<dbReference type="GO" id="GO:0051177">
    <property type="term" value="P:meiotic sister chromatid cohesion"/>
    <property type="evidence" value="ECO:0007669"/>
    <property type="project" value="TreeGrafter"/>
</dbReference>
<dbReference type="EMBL" id="OD569067">
    <property type="protein sequence ID" value="CAD7447627.1"/>
    <property type="molecule type" value="Genomic_DNA"/>
</dbReference>
<accession>A0A7R9F6B5</accession>
<feature type="compositionally biased region" description="Low complexity" evidence="3">
    <location>
        <begin position="512"/>
        <end position="526"/>
    </location>
</feature>
<dbReference type="InterPro" id="IPR039781">
    <property type="entry name" value="Rad21/Rec8-like"/>
</dbReference>
<dbReference type="Pfam" id="PF04825">
    <property type="entry name" value="Rad21_Rec8_N"/>
    <property type="match status" value="1"/>
</dbReference>
<feature type="compositionally biased region" description="Low complexity" evidence="3">
    <location>
        <begin position="368"/>
        <end position="382"/>
    </location>
</feature>
<dbReference type="GO" id="GO:0006302">
    <property type="term" value="P:double-strand break repair"/>
    <property type="evidence" value="ECO:0007669"/>
    <property type="project" value="TreeGrafter"/>
</dbReference>
<feature type="region of interest" description="Disordered" evidence="3">
    <location>
        <begin position="342"/>
        <end position="383"/>
    </location>
</feature>
<dbReference type="AlphaFoldDB" id="A0A7R9F6B5"/>
<evidence type="ECO:0000259" key="4">
    <source>
        <dbReference type="Pfam" id="PF04825"/>
    </source>
</evidence>
<reference evidence="5" key="1">
    <citation type="submission" date="2020-11" db="EMBL/GenBank/DDBJ databases">
        <authorList>
            <person name="Tran Van P."/>
        </authorList>
    </citation>
    <scope>NUCLEOTIDE SEQUENCE</scope>
</reference>
<dbReference type="PANTHER" id="PTHR12585:SF27">
    <property type="entry name" value="MEIOTIC RECOMBINATION PROTEIN REC8 HOMOLOG"/>
    <property type="match status" value="1"/>
</dbReference>
<feature type="region of interest" description="Disordered" evidence="3">
    <location>
        <begin position="230"/>
        <end position="255"/>
    </location>
</feature>
<proteinExistence type="predicted"/>
<evidence type="ECO:0000256" key="2">
    <source>
        <dbReference type="ARBA" id="ARBA00023242"/>
    </source>
</evidence>
<dbReference type="GO" id="GO:0030893">
    <property type="term" value="C:meiotic cohesin complex"/>
    <property type="evidence" value="ECO:0007669"/>
    <property type="project" value="TreeGrafter"/>
</dbReference>
<feature type="domain" description="Rad21/Rec8-like protein N-terminal" evidence="4">
    <location>
        <begin position="1"/>
        <end position="117"/>
    </location>
</feature>
<comment type="subcellular location">
    <subcellularLocation>
        <location evidence="1">Nucleus</location>
    </subcellularLocation>
</comment>
<feature type="compositionally biased region" description="Polar residues" evidence="3">
    <location>
        <begin position="230"/>
        <end position="239"/>
    </location>
</feature>
<evidence type="ECO:0000313" key="5">
    <source>
        <dbReference type="EMBL" id="CAD7447627.1"/>
    </source>
</evidence>
<feature type="region of interest" description="Disordered" evidence="3">
    <location>
        <begin position="511"/>
        <end position="534"/>
    </location>
</feature>
<keyword evidence="2" id="KW-0539">Nucleus</keyword>
<dbReference type="PANTHER" id="PTHR12585">
    <property type="entry name" value="SCC1 / RAD21 FAMILY MEMBER"/>
    <property type="match status" value="1"/>
</dbReference>
<sequence length="739" mass="82644">MFYSYDWLCRRKNGKFSIVWLAATHIKKLTNQDVMKVNIIQTCEEICHVVLTQVPRDSSTGRRPRFSLYLSSQLLYGVCVIRQKQLKMFLDEISNFFISVHSTKWTIDLQTEKRQKKKHGEKRGEDDLLIDIQRKKQKLDTGVLPPDLPEQAQVLTFPNVVDDVSTITLRELNLPRPQAEEARELPVDFLNGDLDALLRSMTEDLREHIERPPVIEPLREDTTLLSMKQSLLDPSTSDATGLEQRPDESEERAQVKSSIGMMLKASIASPAIDQEPPKKIPALEPIDEQQSTLQDLPTHKQLPAEPQPTEVVPAILEPEETEEQIPPPVIPDVQPVEEQIPSPVLPDDGVILPKRGKDHSRTVREEPAQPVVPDQPLQQPDKPAVPPIREVILETGELQLEPPQITLPRRQAPRRRRLIIDKDTKYPIDVIRANTLDYANTMRTQSVREDMLRVGVQWQSPSDLLSRPGKDMPHLRHLFNRNLHTSREELFDLKKPLEHFRYDPEIGRERNSLLSSRRGSSFSGAGTPRERSSGVQPLQAVIGTPRHPPSLLPGPLHSPCCPSLLSQPLSLSSALAQAAPPTLSTAWTAPQSMLSLTVESALVSFLRTCTGRATHPLYCLDRSTVHPLSLSSALAQAAPPTLSTAWTAPQSMLSLTVESALVSFLRTCTGRATHPLYCLDRSTVHAAPPTLSTAWTAPQSMLSLTVESALVSFLRTCTGRATHPLYCLDRSTVHVVPHC</sequence>
<name>A0A7R9F6B5_9NEOP</name>
<gene>
    <name evidence="5" type="ORF">TBIB3V08_LOCUS9936</name>
</gene>
<feature type="compositionally biased region" description="Basic and acidic residues" evidence="3">
    <location>
        <begin position="244"/>
        <end position="254"/>
    </location>
</feature>
<organism evidence="5">
    <name type="scientific">Timema bartmani</name>
    <dbReference type="NCBI Taxonomy" id="61472"/>
    <lineage>
        <taxon>Eukaryota</taxon>
        <taxon>Metazoa</taxon>
        <taxon>Ecdysozoa</taxon>
        <taxon>Arthropoda</taxon>
        <taxon>Hexapoda</taxon>
        <taxon>Insecta</taxon>
        <taxon>Pterygota</taxon>
        <taxon>Neoptera</taxon>
        <taxon>Polyneoptera</taxon>
        <taxon>Phasmatodea</taxon>
        <taxon>Timematodea</taxon>
        <taxon>Timematoidea</taxon>
        <taxon>Timematidae</taxon>
        <taxon>Timema</taxon>
    </lineage>
</organism>